<reference evidence="2" key="1">
    <citation type="submission" date="2014-09" db="EMBL/GenBank/DDBJ databases">
        <authorList>
            <person name="Magalhaes I.L.F."/>
            <person name="Oliveira U."/>
            <person name="Santos F.R."/>
            <person name="Vidigal T.H.D.A."/>
            <person name="Brescovit A.D."/>
            <person name="Santos A.J."/>
        </authorList>
    </citation>
    <scope>NUCLEOTIDE SEQUENCE</scope>
    <source>
        <tissue evidence="2">Shoot tissue taken approximately 20 cm above the soil surface</tissue>
    </source>
</reference>
<proteinExistence type="predicted"/>
<keyword evidence="1" id="KW-1133">Transmembrane helix</keyword>
<dbReference type="PANTHER" id="PTHR31446:SF39">
    <property type="entry name" value="ACID PHOSPHATASE_VANADIUM-DEPENDENT HALOPEROXIDASE-RELATED PROTEIN"/>
    <property type="match status" value="1"/>
</dbReference>
<evidence type="ECO:0000313" key="2">
    <source>
        <dbReference type="EMBL" id="JAD86977.1"/>
    </source>
</evidence>
<evidence type="ECO:0000256" key="1">
    <source>
        <dbReference type="SAM" id="Phobius"/>
    </source>
</evidence>
<organism evidence="2">
    <name type="scientific">Arundo donax</name>
    <name type="common">Giant reed</name>
    <name type="synonym">Donax arundinaceus</name>
    <dbReference type="NCBI Taxonomy" id="35708"/>
    <lineage>
        <taxon>Eukaryota</taxon>
        <taxon>Viridiplantae</taxon>
        <taxon>Streptophyta</taxon>
        <taxon>Embryophyta</taxon>
        <taxon>Tracheophyta</taxon>
        <taxon>Spermatophyta</taxon>
        <taxon>Magnoliopsida</taxon>
        <taxon>Liliopsida</taxon>
        <taxon>Poales</taxon>
        <taxon>Poaceae</taxon>
        <taxon>PACMAD clade</taxon>
        <taxon>Arundinoideae</taxon>
        <taxon>Arundineae</taxon>
        <taxon>Arundo</taxon>
    </lineage>
</organism>
<accession>A0A0A9DT85</accession>
<dbReference type="EMBL" id="GBRH01210918">
    <property type="protein sequence ID" value="JAD86977.1"/>
    <property type="molecule type" value="Transcribed_RNA"/>
</dbReference>
<dbReference type="PANTHER" id="PTHR31446">
    <property type="entry name" value="ACID PHOSPHATASE/VANADIUM-DEPENDENT HALOPEROXIDASE-RELATED PROTEIN"/>
    <property type="match status" value="1"/>
</dbReference>
<dbReference type="InterPro" id="IPR003832">
    <property type="entry name" value="DUF212"/>
</dbReference>
<keyword evidence="1" id="KW-0472">Membrane</keyword>
<dbReference type="AlphaFoldDB" id="A0A0A9DT85"/>
<reference evidence="2" key="2">
    <citation type="journal article" date="2015" name="Data Brief">
        <title>Shoot transcriptome of the giant reed, Arundo donax.</title>
        <authorList>
            <person name="Barrero R.A."/>
            <person name="Guerrero F.D."/>
            <person name="Moolhuijzen P."/>
            <person name="Goolsby J.A."/>
            <person name="Tidwell J."/>
            <person name="Bellgard S.E."/>
            <person name="Bellgard M.I."/>
        </authorList>
    </citation>
    <scope>NUCLEOTIDE SEQUENCE</scope>
    <source>
        <tissue evidence="2">Shoot tissue taken approximately 20 cm above the soil surface</tissue>
    </source>
</reference>
<protein>
    <submittedName>
        <fullName evidence="2">Uncharacterized protein</fullName>
    </submittedName>
</protein>
<name>A0A0A9DT85_ARUDO</name>
<dbReference type="Pfam" id="PF02681">
    <property type="entry name" value="DUF212"/>
    <property type="match status" value="1"/>
</dbReference>
<feature type="transmembrane region" description="Helical" evidence="1">
    <location>
        <begin position="44"/>
        <end position="66"/>
    </location>
</feature>
<sequence length="68" mass="7262">MLALSFSSNYLRCQVLNQIVYELPSEHPLAETRPLRELLGHTPAQVFAGGVLGFAVATFTGMIAGLGS</sequence>
<keyword evidence="1" id="KW-0812">Transmembrane</keyword>